<keyword evidence="1" id="KW-0472">Membrane</keyword>
<feature type="transmembrane region" description="Helical" evidence="1">
    <location>
        <begin position="7"/>
        <end position="27"/>
    </location>
</feature>
<sequence length="202" mass="22220">MGNGNKAEMLIAICAVITSVVALFIGWDQARQMRSQQRADVWPILQVTHQTEVNSEIVRYAVEIRNAGVGPALIDSSYIYIPGRDESASFDELVTYSVPETFDAPLLTTASIEGRVIRQGDFLVPISATWPMTEETAEGLQTRVTQFVSGELEPAVVFSCFCSILEDCWISSTLQHQPRPAAVKSCSTLERDAKDLLAEYGS</sequence>
<evidence type="ECO:0000256" key="1">
    <source>
        <dbReference type="SAM" id="Phobius"/>
    </source>
</evidence>
<protein>
    <submittedName>
        <fullName evidence="2">Uncharacterized protein</fullName>
    </submittedName>
</protein>
<evidence type="ECO:0000313" key="2">
    <source>
        <dbReference type="EMBL" id="KCZ56806.1"/>
    </source>
</evidence>
<keyword evidence="1" id="KW-1133">Transmembrane helix</keyword>
<keyword evidence="3" id="KW-1185">Reference proteome</keyword>
<accession>A0A062U8X4</accession>
<dbReference type="RefSeq" id="WP_034741442.1">
    <property type="nucleotide sequence ID" value="NZ_AWFG01000041.1"/>
</dbReference>
<dbReference type="Proteomes" id="UP000027190">
    <property type="component" value="Unassembled WGS sequence"/>
</dbReference>
<organism evidence="2 3">
    <name type="scientific">Hyphomonas chukchiensis</name>
    <dbReference type="NCBI Taxonomy" id="1280947"/>
    <lineage>
        <taxon>Bacteria</taxon>
        <taxon>Pseudomonadati</taxon>
        <taxon>Pseudomonadota</taxon>
        <taxon>Alphaproteobacteria</taxon>
        <taxon>Hyphomonadales</taxon>
        <taxon>Hyphomonadaceae</taxon>
        <taxon>Hyphomonas</taxon>
    </lineage>
</organism>
<keyword evidence="1" id="KW-0812">Transmembrane</keyword>
<dbReference type="OrthoDB" id="1492993at2"/>
<dbReference type="AlphaFoldDB" id="A0A062U8X4"/>
<evidence type="ECO:0000313" key="3">
    <source>
        <dbReference type="Proteomes" id="UP000027190"/>
    </source>
</evidence>
<dbReference type="EMBL" id="AWFG01000041">
    <property type="protein sequence ID" value="KCZ56806.1"/>
    <property type="molecule type" value="Genomic_DNA"/>
</dbReference>
<proteinExistence type="predicted"/>
<dbReference type="STRING" id="1280947.HY30_06715"/>
<reference evidence="2 3" key="1">
    <citation type="journal article" date="2014" name="Antonie Van Leeuwenhoek">
        <title>Hyphomonas beringensis sp. nov. and Hyphomonas chukchiensis sp. nov., isolated from surface seawater of the Bering Sea and Chukchi Sea.</title>
        <authorList>
            <person name="Li C."/>
            <person name="Lai Q."/>
            <person name="Li G."/>
            <person name="Dong C."/>
            <person name="Wang J."/>
            <person name="Liao Y."/>
            <person name="Shao Z."/>
        </authorList>
    </citation>
    <scope>NUCLEOTIDE SEQUENCE [LARGE SCALE GENOMIC DNA]</scope>
    <source>
        <strain evidence="2 3">BH-BN04-4</strain>
    </source>
</reference>
<dbReference type="eggNOG" id="ENOG5033E3J">
    <property type="taxonomic scope" value="Bacteria"/>
</dbReference>
<comment type="caution">
    <text evidence="2">The sequence shown here is derived from an EMBL/GenBank/DDBJ whole genome shotgun (WGS) entry which is preliminary data.</text>
</comment>
<gene>
    <name evidence="2" type="ORF">HY30_06715</name>
</gene>
<name>A0A062U8X4_9PROT</name>
<dbReference type="PATRIC" id="fig|1280947.3.peg.2694"/>